<feature type="compositionally biased region" description="Polar residues" evidence="4">
    <location>
        <begin position="839"/>
        <end position="861"/>
    </location>
</feature>
<dbReference type="Proteomes" id="UP000803884">
    <property type="component" value="Unassembled WGS sequence"/>
</dbReference>
<reference evidence="6 7" key="1">
    <citation type="journal article" date="2020" name="Microbiol. Resour. Announc.">
        <title>Draft Genome Sequence of a Cladosporium Species Isolated from the Mesophotic Ascidian Didemnum maculosum.</title>
        <authorList>
            <person name="Gioti A."/>
            <person name="Siaperas R."/>
            <person name="Nikolaivits E."/>
            <person name="Le Goff G."/>
            <person name="Ouazzani J."/>
            <person name="Kotoulas G."/>
            <person name="Topakas E."/>
        </authorList>
    </citation>
    <scope>NUCLEOTIDE SEQUENCE [LARGE SCALE GENOMIC DNA]</scope>
    <source>
        <strain evidence="6 7">TM138-S3</strain>
    </source>
</reference>
<dbReference type="PROSITE" id="PS51460">
    <property type="entry name" value="GAR"/>
    <property type="match status" value="1"/>
</dbReference>
<dbReference type="GO" id="GO:0008017">
    <property type="term" value="F:microtubule binding"/>
    <property type="evidence" value="ECO:0007669"/>
    <property type="project" value="InterPro"/>
</dbReference>
<proteinExistence type="predicted"/>
<feature type="compositionally biased region" description="Low complexity" evidence="4">
    <location>
        <begin position="636"/>
        <end position="647"/>
    </location>
</feature>
<evidence type="ECO:0000313" key="7">
    <source>
        <dbReference type="Proteomes" id="UP000803884"/>
    </source>
</evidence>
<feature type="compositionally biased region" description="Polar residues" evidence="4">
    <location>
        <begin position="1273"/>
        <end position="1287"/>
    </location>
</feature>
<feature type="compositionally biased region" description="Polar residues" evidence="4">
    <location>
        <begin position="872"/>
        <end position="907"/>
    </location>
</feature>
<feature type="region of interest" description="Disordered" evidence="4">
    <location>
        <begin position="366"/>
        <end position="436"/>
    </location>
</feature>
<evidence type="ECO:0000256" key="1">
    <source>
        <dbReference type="ARBA" id="ARBA00004245"/>
    </source>
</evidence>
<feature type="region of interest" description="Disordered" evidence="4">
    <location>
        <begin position="563"/>
        <end position="714"/>
    </location>
</feature>
<feature type="region of interest" description="Disordered" evidence="4">
    <location>
        <begin position="120"/>
        <end position="144"/>
    </location>
</feature>
<feature type="compositionally biased region" description="Polar residues" evidence="4">
    <location>
        <begin position="665"/>
        <end position="685"/>
    </location>
</feature>
<protein>
    <recommendedName>
        <fullName evidence="5">GAR domain-containing protein</fullName>
    </recommendedName>
</protein>
<feature type="region of interest" description="Disordered" evidence="4">
    <location>
        <begin position="750"/>
        <end position="787"/>
    </location>
</feature>
<keyword evidence="7" id="KW-1185">Reference proteome</keyword>
<feature type="region of interest" description="Disordered" evidence="4">
    <location>
        <begin position="1032"/>
        <end position="1064"/>
    </location>
</feature>
<feature type="compositionally biased region" description="Pro residues" evidence="4">
    <location>
        <begin position="648"/>
        <end position="661"/>
    </location>
</feature>
<feature type="region of interest" description="Disordered" evidence="4">
    <location>
        <begin position="948"/>
        <end position="1008"/>
    </location>
</feature>
<dbReference type="RefSeq" id="XP_069228067.1">
    <property type="nucleotide sequence ID" value="XM_069374735.1"/>
</dbReference>
<dbReference type="GO" id="GO:0005856">
    <property type="term" value="C:cytoskeleton"/>
    <property type="evidence" value="ECO:0007669"/>
    <property type="project" value="UniProtKB-SubCell"/>
</dbReference>
<name>A0AB34KMI4_9PEZI</name>
<feature type="compositionally biased region" description="Polar residues" evidence="4">
    <location>
        <begin position="367"/>
        <end position="385"/>
    </location>
</feature>
<feature type="region of interest" description="Disordered" evidence="4">
    <location>
        <begin position="1229"/>
        <end position="1250"/>
    </location>
</feature>
<feature type="compositionally biased region" description="Low complexity" evidence="4">
    <location>
        <begin position="24"/>
        <end position="38"/>
    </location>
</feature>
<keyword evidence="3" id="KW-0206">Cytoskeleton</keyword>
<feature type="region of interest" description="Disordered" evidence="4">
    <location>
        <begin position="1321"/>
        <end position="1340"/>
    </location>
</feature>
<feature type="compositionally biased region" description="Basic and acidic residues" evidence="4">
    <location>
        <begin position="619"/>
        <end position="634"/>
    </location>
</feature>
<dbReference type="SUPFAM" id="SSF143575">
    <property type="entry name" value="GAS2 domain-like"/>
    <property type="match status" value="1"/>
</dbReference>
<evidence type="ECO:0000256" key="3">
    <source>
        <dbReference type="ARBA" id="ARBA00023212"/>
    </source>
</evidence>
<dbReference type="Pfam" id="PF02187">
    <property type="entry name" value="GAS2"/>
    <property type="match status" value="1"/>
</dbReference>
<evidence type="ECO:0000256" key="2">
    <source>
        <dbReference type="ARBA" id="ARBA00022490"/>
    </source>
</evidence>
<feature type="domain" description="GAR" evidence="5">
    <location>
        <begin position="1107"/>
        <end position="1188"/>
    </location>
</feature>
<feature type="region of interest" description="Disordered" evidence="4">
    <location>
        <begin position="1"/>
        <end position="52"/>
    </location>
</feature>
<evidence type="ECO:0000259" key="5">
    <source>
        <dbReference type="PROSITE" id="PS51460"/>
    </source>
</evidence>
<dbReference type="InterPro" id="IPR003108">
    <property type="entry name" value="GAR_dom"/>
</dbReference>
<gene>
    <name evidence="6" type="ORF">WHR41_06130</name>
</gene>
<evidence type="ECO:0000313" key="6">
    <source>
        <dbReference type="EMBL" id="KAL1584961.1"/>
    </source>
</evidence>
<keyword evidence="2" id="KW-0963">Cytoplasm</keyword>
<evidence type="ECO:0000256" key="4">
    <source>
        <dbReference type="SAM" id="MobiDB-lite"/>
    </source>
</evidence>
<dbReference type="InterPro" id="IPR036534">
    <property type="entry name" value="GAR_dom_sf"/>
</dbReference>
<dbReference type="GeneID" id="96007573"/>
<accession>A0AB34KMI4</accession>
<feature type="compositionally biased region" description="Polar residues" evidence="4">
    <location>
        <begin position="128"/>
        <end position="144"/>
    </location>
</feature>
<feature type="region of interest" description="Disordered" evidence="4">
    <location>
        <begin position="813"/>
        <end position="933"/>
    </location>
</feature>
<dbReference type="Gene3D" id="3.30.920.20">
    <property type="entry name" value="Gas2-like domain"/>
    <property type="match status" value="1"/>
</dbReference>
<feature type="region of interest" description="Disordered" evidence="4">
    <location>
        <begin position="491"/>
        <end position="526"/>
    </location>
</feature>
<organism evidence="6 7">
    <name type="scientific">Cladosporium halotolerans</name>
    <dbReference type="NCBI Taxonomy" id="1052096"/>
    <lineage>
        <taxon>Eukaryota</taxon>
        <taxon>Fungi</taxon>
        <taxon>Dikarya</taxon>
        <taxon>Ascomycota</taxon>
        <taxon>Pezizomycotina</taxon>
        <taxon>Dothideomycetes</taxon>
        <taxon>Dothideomycetidae</taxon>
        <taxon>Cladosporiales</taxon>
        <taxon>Cladosporiaceae</taxon>
        <taxon>Cladosporium</taxon>
    </lineage>
</organism>
<feature type="region of interest" description="Disordered" evidence="4">
    <location>
        <begin position="1077"/>
        <end position="1133"/>
    </location>
</feature>
<dbReference type="EMBL" id="JAAQHG020000022">
    <property type="protein sequence ID" value="KAL1584961.1"/>
    <property type="molecule type" value="Genomic_DNA"/>
</dbReference>
<sequence length="1356" mass="146883">MDGGVPLTLANPAAHAPGISSPTRRQLISRSPSRSSSRLQFAQPRDTDPVLRSLSPTTTLRAFAEASRISADDALHAALQDSSPAQRNLGARAAQTCLDVRSWAREMEGWEWSGTFDVPEPTRKRQRLSTMSTGSLSREVSTNDQEIDDSEYWGSLPAKTVREYEQRWDEIAQQLDEIDMEELKEFALSAHNQAGTGAASIDDSIGAIGAATDLRKLDDFTAIVTATIMQTLPFLSRLNSMLTTWRVRLAILRQAPLYLKLLWQARADLDQGWGSLANLPIGGENLPRPAFTRGDMIELKSRMEHDIGKLGMKLDRFLDDLEGRPETVPESWIEELESMEQNYAEWTIRAERKILEDDLRKNRWSKRLSSAAQTRSRSFRSSTMPESPVNGLANGHNGGDAGAGVRSPIERTNDIGSALSPPIEGREPSPAPTFDLMPPPIPELARNDSNTIPSAQADHIIEPIPRASTAASRRSSRSRHVPIILPYVGDGQKYPSEGITGDSSSPIEPPASDLLPEPAKSNSEVPALSVAKRRAFFTGDIERTQSLQRATKTPVRPFEHASNAFARLFKQEGAPSPERSRSTSLRSEIRRRSGSGKSENGVIWGGRTPASPKSSIRRKTSEGSSRDLSKDRGTTPKADPVAADADAPPVPVLPAPDLPPKSPRRSLQSPAKIKSQSSTPASPNRGQKKAEPFPEFDFGENWPLSPPESIYERGGPVDAQTARLYAQASNESTGMTSPKKPMESDSFHRMFVDSLPGTPDERSESPALVSDLPASFPEPPKSRLPVRSSVVPTVESFMLENSPGSVFHAQFQEESVPASSVPVTERPQHIDLPADSSLPLPTNASEDPKTPNSITSDTYSPEIQDARVSYFQMASPSLSRANSVATTSPQQNRPRSSYTMSSMQLQDPPQEDEEGANQERINESLQMRRASKMSIGSQNILEVKSIDLSPRKSSASPMDHDVQPIEDALGRPPRREEEPAFPTPPAIHEERPRTPVSPLAGSPGPSWLKHKTSNLSVVSKEASPAAEIGALNSFMGKRRGPATQQSDLSPPSFELKPESDTFDRQVSKVLQKIPASIRFRTGATTPQPRAADPRSYGGPRPKNNPRAPSRTSTNPGALTLAPADPSPSRRHATANEPEVKLYHLTQAGREEPIKLFVRLVGEGERVMVRVGGGWADLADYLRQYAEHHGSRTVSASAGDVDVKAVSSPIAGPNGAIHPALRRQASGPLFSAASGRRSPMPPTPPQVQGENLDPSAAAAMVTPDRPAIPAKSASRPSTADSNLSSGKHSSPEIGLAGFGSGGKRELPEQKARWVEGMVERVQNAGGGEQKGQKQKGFTELGTVGGTRRVVFRNAGGA</sequence>
<comment type="subcellular location">
    <subcellularLocation>
        <location evidence="1">Cytoplasm</location>
        <location evidence="1">Cytoskeleton</location>
    </subcellularLocation>
</comment>
<feature type="compositionally biased region" description="Basic and acidic residues" evidence="4">
    <location>
        <begin position="1055"/>
        <end position="1064"/>
    </location>
</feature>
<comment type="caution">
    <text evidence="6">The sequence shown here is derived from an EMBL/GenBank/DDBJ whole genome shotgun (WGS) entry which is preliminary data.</text>
</comment>
<feature type="region of interest" description="Disordered" evidence="4">
    <location>
        <begin position="1266"/>
        <end position="1303"/>
    </location>
</feature>